<keyword evidence="9" id="KW-1185">Reference proteome</keyword>
<sequence length="237" mass="23617">MAGDSGSLLVAFRYAARNRVVGGLLVLGGATALFNLPVVLFPEIVDTRFGGGEVMLGLLYTAPAVGAVLVSATSGWVTRTARPGLMLLAAACVGGLATIGFGLSGQVAVAVVMLAVAGAAGTVHEILEYALVQHHTPDRLRGRVVGVLTTQGTTGDVVGDVEVAVVWFSPAGAAVVNGAVCAVAAVLVAVCVPGLRRATLPGAEAPAAEVAAAEVPVAEVADPAVPDGEREAVEPRP</sequence>
<keyword evidence="5 7" id="KW-1133">Transmembrane helix</keyword>
<dbReference type="PANTHER" id="PTHR23513:SF9">
    <property type="entry name" value="ENTEROBACTIN EXPORTER ENTS"/>
    <property type="match status" value="1"/>
</dbReference>
<evidence type="ECO:0000256" key="4">
    <source>
        <dbReference type="ARBA" id="ARBA00022692"/>
    </source>
</evidence>
<dbReference type="AlphaFoldDB" id="A0A1Z1WP36"/>
<keyword evidence="6 7" id="KW-0472">Membrane</keyword>
<proteinExistence type="predicted"/>
<evidence type="ECO:0000313" key="8">
    <source>
        <dbReference type="EMBL" id="ARX88169.1"/>
    </source>
</evidence>
<accession>A0A1Z1WP36</accession>
<evidence type="ECO:0000256" key="1">
    <source>
        <dbReference type="ARBA" id="ARBA00004429"/>
    </source>
</evidence>
<comment type="subcellular location">
    <subcellularLocation>
        <location evidence="1">Cell inner membrane</location>
        <topology evidence="1">Multi-pass membrane protein</topology>
    </subcellularLocation>
</comment>
<dbReference type="SUPFAM" id="SSF103473">
    <property type="entry name" value="MFS general substrate transporter"/>
    <property type="match status" value="1"/>
</dbReference>
<keyword evidence="4 7" id="KW-0812">Transmembrane</keyword>
<dbReference type="Pfam" id="PF07690">
    <property type="entry name" value="MFS_1"/>
    <property type="match status" value="1"/>
</dbReference>
<dbReference type="eggNOG" id="COG2814">
    <property type="taxonomic scope" value="Bacteria"/>
</dbReference>
<protein>
    <recommendedName>
        <fullName evidence="10">MFS transporter</fullName>
    </recommendedName>
</protein>
<feature type="transmembrane region" description="Helical" evidence="7">
    <location>
        <begin position="54"/>
        <end position="77"/>
    </location>
</feature>
<feature type="transmembrane region" description="Helical" evidence="7">
    <location>
        <begin position="84"/>
        <end position="103"/>
    </location>
</feature>
<dbReference type="Proteomes" id="UP000195880">
    <property type="component" value="Chromosome"/>
</dbReference>
<dbReference type="GO" id="GO:0022857">
    <property type="term" value="F:transmembrane transporter activity"/>
    <property type="evidence" value="ECO:0007669"/>
    <property type="project" value="InterPro"/>
</dbReference>
<dbReference type="EMBL" id="CP021748">
    <property type="protein sequence ID" value="ARX88169.1"/>
    <property type="molecule type" value="Genomic_DNA"/>
</dbReference>
<evidence type="ECO:0000256" key="6">
    <source>
        <dbReference type="ARBA" id="ARBA00023136"/>
    </source>
</evidence>
<dbReference type="GO" id="GO:0005886">
    <property type="term" value="C:plasma membrane"/>
    <property type="evidence" value="ECO:0007669"/>
    <property type="project" value="UniProtKB-SubCell"/>
</dbReference>
<evidence type="ECO:0008006" key="10">
    <source>
        <dbReference type="Google" id="ProtNLM"/>
    </source>
</evidence>
<dbReference type="InterPro" id="IPR036259">
    <property type="entry name" value="MFS_trans_sf"/>
</dbReference>
<dbReference type="PANTHER" id="PTHR23513">
    <property type="entry name" value="INTEGRAL MEMBRANE EFFLUX PROTEIN-RELATED"/>
    <property type="match status" value="1"/>
</dbReference>
<feature type="transmembrane region" description="Helical" evidence="7">
    <location>
        <begin position="20"/>
        <end position="42"/>
    </location>
</feature>
<evidence type="ECO:0000256" key="7">
    <source>
        <dbReference type="SAM" id="Phobius"/>
    </source>
</evidence>
<evidence type="ECO:0000256" key="3">
    <source>
        <dbReference type="ARBA" id="ARBA00022475"/>
    </source>
</evidence>
<evidence type="ECO:0000256" key="5">
    <source>
        <dbReference type="ARBA" id="ARBA00022989"/>
    </source>
</evidence>
<evidence type="ECO:0000256" key="2">
    <source>
        <dbReference type="ARBA" id="ARBA00022448"/>
    </source>
</evidence>
<keyword evidence="2" id="KW-0813">Transport</keyword>
<reference evidence="8 9" key="1">
    <citation type="submission" date="2017-05" db="EMBL/GenBank/DDBJ databases">
        <title>Streptomyces alboflavus Genome sequencing and assembly.</title>
        <authorList>
            <person name="Wang Y."/>
            <person name="Du B."/>
            <person name="Ding Y."/>
            <person name="Liu H."/>
            <person name="Hou Q."/>
            <person name="Liu K."/>
            <person name="Wang C."/>
            <person name="Yao L."/>
        </authorList>
    </citation>
    <scope>NUCLEOTIDE SEQUENCE [LARGE SCALE GENOMIC DNA]</scope>
    <source>
        <strain evidence="8 9">MDJK44</strain>
    </source>
</reference>
<organism evidence="8 9">
    <name type="scientific">Streptomyces alboflavus</name>
    <dbReference type="NCBI Taxonomy" id="67267"/>
    <lineage>
        <taxon>Bacteria</taxon>
        <taxon>Bacillati</taxon>
        <taxon>Actinomycetota</taxon>
        <taxon>Actinomycetes</taxon>
        <taxon>Kitasatosporales</taxon>
        <taxon>Streptomycetaceae</taxon>
        <taxon>Streptomyces</taxon>
    </lineage>
</organism>
<dbReference type="STRING" id="67267.GCA_000716675_04385"/>
<gene>
    <name evidence="8" type="ORF">SMD44_07656</name>
</gene>
<evidence type="ECO:0000313" key="9">
    <source>
        <dbReference type="Proteomes" id="UP000195880"/>
    </source>
</evidence>
<dbReference type="KEGG" id="salf:SMD44_07656"/>
<name>A0A1Z1WP36_9ACTN</name>
<keyword evidence="3" id="KW-1003">Cell membrane</keyword>
<dbReference type="InterPro" id="IPR011701">
    <property type="entry name" value="MFS"/>
</dbReference>
<dbReference type="Gene3D" id="1.20.1250.20">
    <property type="entry name" value="MFS general substrate transporter like domains"/>
    <property type="match status" value="1"/>
</dbReference>